<evidence type="ECO:0000256" key="15">
    <source>
        <dbReference type="SAM" id="MobiDB-lite"/>
    </source>
</evidence>
<dbReference type="Proteomes" id="UP000195402">
    <property type="component" value="Unassembled WGS sequence"/>
</dbReference>
<feature type="region of interest" description="Disordered" evidence="15">
    <location>
        <begin position="242"/>
        <end position="262"/>
    </location>
</feature>
<evidence type="ECO:0000256" key="1">
    <source>
        <dbReference type="ARBA" id="ARBA00001971"/>
    </source>
</evidence>
<feature type="transmembrane region" description="Helical" evidence="16">
    <location>
        <begin position="17"/>
        <end position="39"/>
    </location>
</feature>
<dbReference type="InterPro" id="IPR001128">
    <property type="entry name" value="Cyt_P450"/>
</dbReference>
<comment type="pathway">
    <text evidence="11">Alkaloid biosynthesis; (S)-reticuline biosynthesis; (S)-reticuline from (S)-norcoclaurine: step 3/4.</text>
</comment>
<dbReference type="InterPro" id="IPR002401">
    <property type="entry name" value="Cyt_P450_E_grp-I"/>
</dbReference>
<keyword evidence="5 13" id="KW-0479">Metal-binding</keyword>
<evidence type="ECO:0000256" key="13">
    <source>
        <dbReference type="PIRSR" id="PIRSR602401-1"/>
    </source>
</evidence>
<comment type="similarity">
    <text evidence="3 14">Belongs to the cytochrome P450 family.</text>
</comment>
<dbReference type="GO" id="GO:0005506">
    <property type="term" value="F:iron ion binding"/>
    <property type="evidence" value="ECO:0007669"/>
    <property type="project" value="InterPro"/>
</dbReference>
<evidence type="ECO:0000313" key="18">
    <source>
        <dbReference type="Proteomes" id="UP000195402"/>
    </source>
</evidence>
<evidence type="ECO:0000256" key="12">
    <source>
        <dbReference type="ARBA" id="ARBA00066319"/>
    </source>
</evidence>
<keyword evidence="16" id="KW-1133">Transmembrane helix</keyword>
<comment type="cofactor">
    <cofactor evidence="1 13">
        <name>heme</name>
        <dbReference type="ChEBI" id="CHEBI:30413"/>
    </cofactor>
</comment>
<dbReference type="PANTHER" id="PTHR47955">
    <property type="entry name" value="CYTOCHROME P450 FAMILY 71 PROTEIN"/>
    <property type="match status" value="1"/>
</dbReference>
<dbReference type="InterPro" id="IPR036396">
    <property type="entry name" value="Cyt_P450_sf"/>
</dbReference>
<evidence type="ECO:0000256" key="16">
    <source>
        <dbReference type="SAM" id="Phobius"/>
    </source>
</evidence>
<dbReference type="PROSITE" id="PS00086">
    <property type="entry name" value="CYTOCHROME_P450"/>
    <property type="match status" value="1"/>
</dbReference>
<dbReference type="EC" id="1.14.14.102" evidence="12"/>
<keyword evidence="18" id="KW-1185">Reference proteome</keyword>
<evidence type="ECO:0000256" key="6">
    <source>
        <dbReference type="ARBA" id="ARBA00022824"/>
    </source>
</evidence>
<evidence type="ECO:0000256" key="8">
    <source>
        <dbReference type="ARBA" id="ARBA00023004"/>
    </source>
</evidence>
<dbReference type="GO" id="GO:0005783">
    <property type="term" value="C:endoplasmic reticulum"/>
    <property type="evidence" value="ECO:0007669"/>
    <property type="project" value="UniProtKB-SubCell"/>
</dbReference>
<feature type="binding site" description="axial binding residue" evidence="13">
    <location>
        <position position="450"/>
    </location>
    <ligand>
        <name>heme</name>
        <dbReference type="ChEBI" id="CHEBI:30413"/>
    </ligand>
    <ligandPart>
        <name>Fe</name>
        <dbReference type="ChEBI" id="CHEBI:18248"/>
    </ligandPart>
</feature>
<keyword evidence="4 13" id="KW-0349">Heme</keyword>
<evidence type="ECO:0000256" key="7">
    <source>
        <dbReference type="ARBA" id="ARBA00023002"/>
    </source>
</evidence>
<accession>A0A200RDP4</accession>
<sequence>MSPAAILKWVVFVQQDISLQTFSLSVLFVFMLLILMFRFNRANDQKRKLNLPPSPPNKLPILGHLHQLGTHPHRNLQILAQKHGPDLMLLHLGHAPTLVVTSAESAREIMKTHDHVFASRPASYINFSTIRTWLLHHIVSTGNRCAGFAFFSFLVQREYNRFGRVAFGRKYSGDHKAEVAEKKFGEIVKDVIHLLGVFNVGDFIPWLAWVNNFNGLNRKLEKTFQELDGFLEVVVEDHINRKDERSRSSNGGGGGEEEEEEEEEDLVDVLLGIENDGSIGVSLGRDNIKAIISVTQLGFPADMAADQPTTFKLGWVNQQSVWAMAELLRYPKIMKEVQEEVRGIAKGKPNVTENDLVKMLYLQSVIKETLRLHPPATLLLPHESIELVKLQGYDIPANTRVIINAWAIGRNPISWREPEKFEPKRFMSSSIDYKGQHFQFIPFGAGRRGCPGTLFAISSIELGLANLLYRYDWKLPDGAREDELDMAESGPGSVTHMKSPLLVIATDHLYT</sequence>
<dbReference type="PANTHER" id="PTHR47955:SF15">
    <property type="entry name" value="CYTOCHROME P450 71A2-LIKE"/>
    <property type="match status" value="1"/>
</dbReference>
<dbReference type="PRINTS" id="PR00385">
    <property type="entry name" value="P450"/>
</dbReference>
<dbReference type="InParanoid" id="A0A200RDP4"/>
<comment type="caution">
    <text evidence="17">The sequence shown here is derived from an EMBL/GenBank/DDBJ whole genome shotgun (WGS) entry which is preliminary data.</text>
</comment>
<keyword evidence="8 13" id="KW-0408">Iron</keyword>
<dbReference type="GO" id="GO:0050593">
    <property type="term" value="F:N-methylcoclaurine 3'-monooxygenase activity"/>
    <property type="evidence" value="ECO:0007669"/>
    <property type="project" value="UniProtKB-EC"/>
</dbReference>
<dbReference type="Gene3D" id="1.10.630.10">
    <property type="entry name" value="Cytochrome P450"/>
    <property type="match status" value="1"/>
</dbReference>
<name>A0A200RDP4_MACCD</name>
<dbReference type="SUPFAM" id="SSF48264">
    <property type="entry name" value="Cytochrome P450"/>
    <property type="match status" value="1"/>
</dbReference>
<evidence type="ECO:0000256" key="5">
    <source>
        <dbReference type="ARBA" id="ARBA00022723"/>
    </source>
</evidence>
<keyword evidence="6" id="KW-0256">Endoplasmic reticulum</keyword>
<keyword evidence="16" id="KW-0472">Membrane</keyword>
<keyword evidence="9 14" id="KW-0503">Monooxygenase</keyword>
<evidence type="ECO:0000256" key="2">
    <source>
        <dbReference type="ARBA" id="ARBA00004240"/>
    </source>
</evidence>
<dbReference type="Pfam" id="PF00067">
    <property type="entry name" value="p450"/>
    <property type="match status" value="2"/>
</dbReference>
<evidence type="ECO:0000256" key="4">
    <source>
        <dbReference type="ARBA" id="ARBA00022617"/>
    </source>
</evidence>
<evidence type="ECO:0000256" key="10">
    <source>
        <dbReference type="ARBA" id="ARBA00050995"/>
    </source>
</evidence>
<keyword evidence="16" id="KW-0812">Transmembrane</keyword>
<dbReference type="GO" id="GO:0033075">
    <property type="term" value="P:isoquinoline alkaloid biosynthetic process"/>
    <property type="evidence" value="ECO:0007669"/>
    <property type="project" value="UniProtKB-ARBA"/>
</dbReference>
<dbReference type="OrthoDB" id="1470350at2759"/>
<dbReference type="EMBL" id="MVGT01000057">
    <property type="protein sequence ID" value="OVA20837.1"/>
    <property type="molecule type" value="Genomic_DNA"/>
</dbReference>
<comment type="subcellular location">
    <subcellularLocation>
        <location evidence="2">Endoplasmic reticulum</location>
    </subcellularLocation>
</comment>
<dbReference type="InterPro" id="IPR017972">
    <property type="entry name" value="Cyt_P450_CS"/>
</dbReference>
<evidence type="ECO:0000256" key="14">
    <source>
        <dbReference type="RuleBase" id="RU000461"/>
    </source>
</evidence>
<comment type="catalytic activity">
    <reaction evidence="10">
        <text>(S)-N-methylcoclaurine + reduced [NADPH--hemoprotein reductase] + O2 = (S)-3'-hydroxy-N-methylcoclaurine + oxidized [NADPH--hemoprotein reductase] + H2O + H(+)</text>
        <dbReference type="Rhea" id="RHEA:16649"/>
        <dbReference type="Rhea" id="RHEA-COMP:11964"/>
        <dbReference type="Rhea" id="RHEA-COMP:11965"/>
        <dbReference type="ChEBI" id="CHEBI:15377"/>
        <dbReference type="ChEBI" id="CHEBI:15378"/>
        <dbReference type="ChEBI" id="CHEBI:15379"/>
        <dbReference type="ChEBI" id="CHEBI:57618"/>
        <dbReference type="ChEBI" id="CHEBI:57993"/>
        <dbReference type="ChEBI" id="CHEBI:58010"/>
        <dbReference type="ChEBI" id="CHEBI:58210"/>
        <dbReference type="EC" id="1.14.14.102"/>
    </reaction>
</comment>
<dbReference type="FunFam" id="1.10.630.10:FF:000126">
    <property type="entry name" value="Predicted protein"/>
    <property type="match status" value="1"/>
</dbReference>
<keyword evidence="7 14" id="KW-0560">Oxidoreductase</keyword>
<dbReference type="OMA" id="LPINITC"/>
<evidence type="ECO:0000256" key="3">
    <source>
        <dbReference type="ARBA" id="ARBA00010617"/>
    </source>
</evidence>
<evidence type="ECO:0000256" key="11">
    <source>
        <dbReference type="ARBA" id="ARBA00060652"/>
    </source>
</evidence>
<dbReference type="PRINTS" id="PR00463">
    <property type="entry name" value="EP450I"/>
</dbReference>
<evidence type="ECO:0000313" key="17">
    <source>
        <dbReference type="EMBL" id="OVA20837.1"/>
    </source>
</evidence>
<dbReference type="STRING" id="56857.A0A200RDP4"/>
<dbReference type="AlphaFoldDB" id="A0A200RDP4"/>
<organism evidence="17 18">
    <name type="scientific">Macleaya cordata</name>
    <name type="common">Five-seeded plume-poppy</name>
    <name type="synonym">Bocconia cordata</name>
    <dbReference type="NCBI Taxonomy" id="56857"/>
    <lineage>
        <taxon>Eukaryota</taxon>
        <taxon>Viridiplantae</taxon>
        <taxon>Streptophyta</taxon>
        <taxon>Embryophyta</taxon>
        <taxon>Tracheophyta</taxon>
        <taxon>Spermatophyta</taxon>
        <taxon>Magnoliopsida</taxon>
        <taxon>Ranunculales</taxon>
        <taxon>Papaveraceae</taxon>
        <taxon>Papaveroideae</taxon>
        <taxon>Macleaya</taxon>
    </lineage>
</organism>
<dbReference type="GO" id="GO:0020037">
    <property type="term" value="F:heme binding"/>
    <property type="evidence" value="ECO:0007669"/>
    <property type="project" value="InterPro"/>
</dbReference>
<evidence type="ECO:0000256" key="9">
    <source>
        <dbReference type="ARBA" id="ARBA00023033"/>
    </source>
</evidence>
<gene>
    <name evidence="17" type="ORF">BVC80_887g131</name>
</gene>
<reference evidence="17 18" key="1">
    <citation type="journal article" date="2017" name="Mol. Plant">
        <title>The Genome of Medicinal Plant Macleaya cordata Provides New Insights into Benzylisoquinoline Alkaloids Metabolism.</title>
        <authorList>
            <person name="Liu X."/>
            <person name="Liu Y."/>
            <person name="Huang P."/>
            <person name="Ma Y."/>
            <person name="Qing Z."/>
            <person name="Tang Q."/>
            <person name="Cao H."/>
            <person name="Cheng P."/>
            <person name="Zheng Y."/>
            <person name="Yuan Z."/>
            <person name="Zhou Y."/>
            <person name="Liu J."/>
            <person name="Tang Z."/>
            <person name="Zhuo Y."/>
            <person name="Zhang Y."/>
            <person name="Yu L."/>
            <person name="Huang J."/>
            <person name="Yang P."/>
            <person name="Peng Q."/>
            <person name="Zhang J."/>
            <person name="Jiang W."/>
            <person name="Zhang Z."/>
            <person name="Lin K."/>
            <person name="Ro D.K."/>
            <person name="Chen X."/>
            <person name="Xiong X."/>
            <person name="Shang Y."/>
            <person name="Huang S."/>
            <person name="Zeng J."/>
        </authorList>
    </citation>
    <scope>NUCLEOTIDE SEQUENCE [LARGE SCALE GENOMIC DNA]</scope>
    <source>
        <strain evidence="18">cv. BLH2017</strain>
        <tissue evidence="17">Root</tissue>
    </source>
</reference>
<protein>
    <recommendedName>
        <fullName evidence="12">N-methylcoclaurine 3'-monooxygenase</fullName>
        <ecNumber evidence="12">1.14.14.102</ecNumber>
    </recommendedName>
</protein>
<proteinExistence type="inferred from homology"/>